<dbReference type="GO" id="GO:0005886">
    <property type="term" value="C:plasma membrane"/>
    <property type="evidence" value="ECO:0007669"/>
    <property type="project" value="TreeGrafter"/>
</dbReference>
<reference evidence="4" key="1">
    <citation type="submission" date="2025-08" db="UniProtKB">
        <authorList>
            <consortium name="RefSeq"/>
        </authorList>
    </citation>
    <scope>IDENTIFICATION</scope>
</reference>
<feature type="binding site" evidence="1">
    <location>
        <position position="284"/>
    </location>
    <ligand>
        <name>L-glutamate</name>
        <dbReference type="ChEBI" id="CHEBI:29985"/>
    </ligand>
</feature>
<keyword evidence="3" id="KW-1185">Reference proteome</keyword>
<dbReference type="PANTHER" id="PTHR11686">
    <property type="entry name" value="GAMMA GLUTAMYL TRANSPEPTIDASE"/>
    <property type="match status" value="1"/>
</dbReference>
<sequence>MGEIFFTPDSGSALGAGSWVKPSPKLCDTLKTIAQKGVFEFYEGVLGDDFVLDVREMGGNLTRNDLKKYRVEWSDVSVTQLYSGHTLYAPPAPHSGDLLIYAMNILNHAQMNNRDDNSTLLSLHRLLETFKYVEAQRQSLGDPHVDAVKELLANLRSRTFADLTRANISDTTVAADYNEPYRDHVTEIQDGGYSHFSLLAPDGDAVSVTSSLGSYFGAKVLSRRTGIVVNSALGDFSPPPDSDDPASSVPNLPGPGKRPLSPASPTIVLNSAGDVQLALGGSGGEKIVSTLAQVMVKYLWFNQGLKSSMDDPRIYSRLKPRQVLYEYGFLKKYIQDLYRFGHTTSRLEGKYSTGLCAVGRARDNRVEAIADWRTGGDVFGL</sequence>
<dbReference type="GO" id="GO:0036374">
    <property type="term" value="F:glutathione hydrolase activity"/>
    <property type="evidence" value="ECO:0007669"/>
    <property type="project" value="InterPro"/>
</dbReference>
<dbReference type="SUPFAM" id="SSF56235">
    <property type="entry name" value="N-terminal nucleophile aminohydrolases (Ntn hydrolases)"/>
    <property type="match status" value="1"/>
</dbReference>
<dbReference type="KEGG" id="dci:103510165"/>
<dbReference type="PaxDb" id="121845-A0A3Q0J046"/>
<dbReference type="InterPro" id="IPR043138">
    <property type="entry name" value="GGT_lsub"/>
</dbReference>
<dbReference type="Gene3D" id="3.60.20.40">
    <property type="match status" value="1"/>
</dbReference>
<organism evidence="3 4">
    <name type="scientific">Diaphorina citri</name>
    <name type="common">Asian citrus psyllid</name>
    <dbReference type="NCBI Taxonomy" id="121845"/>
    <lineage>
        <taxon>Eukaryota</taxon>
        <taxon>Metazoa</taxon>
        <taxon>Ecdysozoa</taxon>
        <taxon>Arthropoda</taxon>
        <taxon>Hexapoda</taxon>
        <taxon>Insecta</taxon>
        <taxon>Pterygota</taxon>
        <taxon>Neoptera</taxon>
        <taxon>Paraneoptera</taxon>
        <taxon>Hemiptera</taxon>
        <taxon>Sternorrhyncha</taxon>
        <taxon>Psylloidea</taxon>
        <taxon>Psyllidae</taxon>
        <taxon>Diaphorininae</taxon>
        <taxon>Diaphorina</taxon>
    </lineage>
</organism>
<dbReference type="Pfam" id="PF01019">
    <property type="entry name" value="G_glu_transpept"/>
    <property type="match status" value="1"/>
</dbReference>
<dbReference type="PANTHER" id="PTHR11686:SF9">
    <property type="entry name" value="RE13973P"/>
    <property type="match status" value="1"/>
</dbReference>
<gene>
    <name evidence="4" type="primary">LOC103510165</name>
</gene>
<evidence type="ECO:0000256" key="1">
    <source>
        <dbReference type="PIRSR" id="PIRSR600101-2"/>
    </source>
</evidence>
<proteinExistence type="predicted"/>
<dbReference type="OMA" id="ESLACAM"/>
<dbReference type="PRINTS" id="PR01210">
    <property type="entry name" value="GGTRANSPTASE"/>
</dbReference>
<evidence type="ECO:0000313" key="4">
    <source>
        <dbReference type="RefSeq" id="XP_026680085.1"/>
    </source>
</evidence>
<dbReference type="InterPro" id="IPR029055">
    <property type="entry name" value="Ntn_hydrolases_N"/>
</dbReference>
<evidence type="ECO:0000256" key="2">
    <source>
        <dbReference type="SAM" id="MobiDB-lite"/>
    </source>
</evidence>
<accession>A0A3Q0J046</accession>
<name>A0A3Q0J046_DIACI</name>
<dbReference type="RefSeq" id="XP_026680085.1">
    <property type="nucleotide sequence ID" value="XM_026824284.1"/>
</dbReference>
<feature type="binding site" evidence="1">
    <location>
        <position position="235"/>
    </location>
    <ligand>
        <name>L-glutamate</name>
        <dbReference type="ChEBI" id="CHEBI:29985"/>
    </ligand>
</feature>
<dbReference type="InterPro" id="IPR000101">
    <property type="entry name" value="GGT_peptidase"/>
</dbReference>
<dbReference type="STRING" id="121845.A0A3Q0J046"/>
<dbReference type="Proteomes" id="UP000079169">
    <property type="component" value="Unplaced"/>
</dbReference>
<dbReference type="Gene3D" id="1.10.246.130">
    <property type="match status" value="1"/>
</dbReference>
<evidence type="ECO:0000313" key="3">
    <source>
        <dbReference type="Proteomes" id="UP000079169"/>
    </source>
</evidence>
<dbReference type="AlphaFoldDB" id="A0A3Q0J046"/>
<protein>
    <submittedName>
        <fullName evidence="4">Glutathione hydrolase 1 proenzyme-like</fullName>
    </submittedName>
</protein>
<dbReference type="InterPro" id="IPR043137">
    <property type="entry name" value="GGT_ssub_C"/>
</dbReference>
<feature type="region of interest" description="Disordered" evidence="2">
    <location>
        <begin position="234"/>
        <end position="264"/>
    </location>
</feature>
<dbReference type="GeneID" id="103510165"/>
<dbReference type="GO" id="GO:0006751">
    <property type="term" value="P:glutathione catabolic process"/>
    <property type="evidence" value="ECO:0007669"/>
    <property type="project" value="InterPro"/>
</dbReference>
<dbReference type="FunFam" id="1.10.246.130:FF:000001">
    <property type="entry name" value="Gamma-glutamyltransferase 5 isoform 1"/>
    <property type="match status" value="1"/>
</dbReference>